<sequence>MNPVVLFELSSQDPDRQAQFFSTVFGWEVSEPNWGYRTAKTGAGESQGIDGGIAQGPSEFPQGTRVQIQVENIDVSIAKALENGATVSQDKMDLGDCYLAYVVDPVGVQLGLIQYK</sequence>
<dbReference type="InterPro" id="IPR037523">
    <property type="entry name" value="VOC_core"/>
</dbReference>
<reference evidence="3" key="1">
    <citation type="journal article" date="2019" name="Int. J. Syst. Evol. Microbiol.">
        <title>The Global Catalogue of Microorganisms (GCM) 10K type strain sequencing project: providing services to taxonomists for standard genome sequencing and annotation.</title>
        <authorList>
            <consortium name="The Broad Institute Genomics Platform"/>
            <consortium name="The Broad Institute Genome Sequencing Center for Infectious Disease"/>
            <person name="Wu L."/>
            <person name="Ma J."/>
        </authorList>
    </citation>
    <scope>NUCLEOTIDE SEQUENCE [LARGE SCALE GENOMIC DNA]</scope>
    <source>
        <strain evidence="3">CCUG 57113</strain>
    </source>
</reference>
<dbReference type="InterPro" id="IPR052164">
    <property type="entry name" value="Anthracycline_SecMetBiosynth"/>
</dbReference>
<evidence type="ECO:0000313" key="3">
    <source>
        <dbReference type="Proteomes" id="UP001596105"/>
    </source>
</evidence>
<gene>
    <name evidence="2" type="ORF">ACFPPD_00910</name>
</gene>
<dbReference type="PANTHER" id="PTHR33993:SF14">
    <property type="entry name" value="GB|AAF24581.1"/>
    <property type="match status" value="1"/>
</dbReference>
<dbReference type="InterPro" id="IPR029068">
    <property type="entry name" value="Glyas_Bleomycin-R_OHBP_Dase"/>
</dbReference>
<dbReference type="SUPFAM" id="SSF54593">
    <property type="entry name" value="Glyoxalase/Bleomycin resistance protein/Dihydroxybiphenyl dioxygenase"/>
    <property type="match status" value="1"/>
</dbReference>
<dbReference type="Pfam" id="PF18029">
    <property type="entry name" value="Glyoxalase_6"/>
    <property type="match status" value="1"/>
</dbReference>
<keyword evidence="3" id="KW-1185">Reference proteome</keyword>
<dbReference type="PROSITE" id="PS51819">
    <property type="entry name" value="VOC"/>
    <property type="match status" value="1"/>
</dbReference>
<protein>
    <submittedName>
        <fullName evidence="2">VOC family protein</fullName>
    </submittedName>
</protein>
<evidence type="ECO:0000259" key="1">
    <source>
        <dbReference type="PROSITE" id="PS51819"/>
    </source>
</evidence>
<accession>A0ABW0LNA8</accession>
<feature type="domain" description="VOC" evidence="1">
    <location>
        <begin position="3"/>
        <end position="115"/>
    </location>
</feature>
<dbReference type="PANTHER" id="PTHR33993">
    <property type="entry name" value="GLYOXALASE-RELATED"/>
    <property type="match status" value="1"/>
</dbReference>
<evidence type="ECO:0000313" key="2">
    <source>
        <dbReference type="EMBL" id="MFC5467259.1"/>
    </source>
</evidence>
<proteinExistence type="predicted"/>
<comment type="caution">
    <text evidence="2">The sequence shown here is derived from an EMBL/GenBank/DDBJ whole genome shotgun (WGS) entry which is preliminary data.</text>
</comment>
<dbReference type="Proteomes" id="UP001596105">
    <property type="component" value="Unassembled WGS sequence"/>
</dbReference>
<dbReference type="EMBL" id="JBHSMH010000002">
    <property type="protein sequence ID" value="MFC5467259.1"/>
    <property type="molecule type" value="Genomic_DNA"/>
</dbReference>
<name>A0ABW0LNA8_9BACL</name>
<dbReference type="Gene3D" id="3.10.180.10">
    <property type="entry name" value="2,3-Dihydroxybiphenyl 1,2-Dioxygenase, domain 1"/>
    <property type="match status" value="1"/>
</dbReference>
<dbReference type="RefSeq" id="WP_209751626.1">
    <property type="nucleotide sequence ID" value="NZ_JBHSMH010000002.1"/>
</dbReference>
<dbReference type="InterPro" id="IPR041581">
    <property type="entry name" value="Glyoxalase_6"/>
</dbReference>
<organism evidence="2 3">
    <name type="scientific">Cohnella suwonensis</name>
    <dbReference type="NCBI Taxonomy" id="696072"/>
    <lineage>
        <taxon>Bacteria</taxon>
        <taxon>Bacillati</taxon>
        <taxon>Bacillota</taxon>
        <taxon>Bacilli</taxon>
        <taxon>Bacillales</taxon>
        <taxon>Paenibacillaceae</taxon>
        <taxon>Cohnella</taxon>
    </lineage>
</organism>